<gene>
    <name evidence="3" type="ORF">IED13_09400</name>
</gene>
<dbReference type="EMBL" id="JACXWY010000004">
    <property type="protein sequence ID" value="MBD3845911.1"/>
    <property type="molecule type" value="Genomic_DNA"/>
</dbReference>
<proteinExistence type="predicted"/>
<accession>A0A927EAQ0</accession>
<evidence type="ECO:0000259" key="2">
    <source>
        <dbReference type="Pfam" id="PF06181"/>
    </source>
</evidence>
<sequence>MLSAYLMEWGSMMLRWLHVITAIAWIGSSFFFIHLDASLRPAPDIPPGEGGRAWQVHGGGFYEMRKYMVAPAVMPAELTWHKWQSYWTWISGFFLLVWVYYAQSELYLIDPAVMQLSPLAAGAIGIAALAGGWLIYDWLCRSPLGKHDVWLGLIGFGYVVAASWAFASVFSGRGALIHTGALMATIMTANVFFNIMPGQRKVIAALTAGEKPDPKYGKAAKQRSTHNNYITLPVLFLMLSNHYPVTYANPAAIPLLVALVIVAGALIRHFFNVRHADHAKSPWWCWAVAILALWLAFWVAMSASPGGREQLGLKPREPGRPVLLAGMALPPAEVTNIVTGRCAMCHAPEPSWPGIQIAPKGVLLDGPEQIAIHARAIRSQAVMTHAMPPNNLSGMTAGERRVLAAWLAEKPR</sequence>
<feature type="transmembrane region" description="Helical" evidence="1">
    <location>
        <begin position="86"/>
        <end position="103"/>
    </location>
</feature>
<comment type="caution">
    <text evidence="3">The sequence shown here is derived from an EMBL/GenBank/DDBJ whole genome shotgun (WGS) entry which is preliminary data.</text>
</comment>
<organism evidence="3 4">
    <name type="scientific">Bosea spartocytisi</name>
    <dbReference type="NCBI Taxonomy" id="2773451"/>
    <lineage>
        <taxon>Bacteria</taxon>
        <taxon>Pseudomonadati</taxon>
        <taxon>Pseudomonadota</taxon>
        <taxon>Alphaproteobacteria</taxon>
        <taxon>Hyphomicrobiales</taxon>
        <taxon>Boseaceae</taxon>
        <taxon>Bosea</taxon>
    </lineage>
</organism>
<keyword evidence="1" id="KW-1133">Transmembrane helix</keyword>
<feature type="transmembrane region" description="Helical" evidence="1">
    <location>
        <begin position="115"/>
        <end position="136"/>
    </location>
</feature>
<dbReference type="SUPFAM" id="SSF46626">
    <property type="entry name" value="Cytochrome c"/>
    <property type="match status" value="1"/>
</dbReference>
<feature type="transmembrane region" description="Helical" evidence="1">
    <location>
        <begin position="148"/>
        <end position="169"/>
    </location>
</feature>
<dbReference type="AlphaFoldDB" id="A0A927EAQ0"/>
<reference evidence="3" key="1">
    <citation type="submission" date="2020-09" db="EMBL/GenBank/DDBJ databases">
        <title>Bosea spartocytisi sp. nov. a root nodule endophyte of Spartocytisus supranubius in the high mountain ecosystem fo the Teide National Park (Canary Islands, Spain).</title>
        <authorList>
            <person name="Pulido-Suarez L."/>
            <person name="Peix A."/>
            <person name="Igual J.M."/>
            <person name="Socas-Perez N."/>
            <person name="Velazquez E."/>
            <person name="Flores-Felix J.D."/>
            <person name="Leon-Barrios M."/>
        </authorList>
    </citation>
    <scope>NUCLEOTIDE SEQUENCE</scope>
    <source>
        <strain evidence="3">SSUT16</strain>
    </source>
</reference>
<protein>
    <submittedName>
        <fullName evidence="3">Urate hydroxylase PuuD</fullName>
    </submittedName>
</protein>
<feature type="transmembrane region" description="Helical" evidence="1">
    <location>
        <begin position="251"/>
        <end position="271"/>
    </location>
</feature>
<dbReference type="GO" id="GO:0020037">
    <property type="term" value="F:heme binding"/>
    <property type="evidence" value="ECO:0007669"/>
    <property type="project" value="InterPro"/>
</dbReference>
<feature type="transmembrane region" description="Helical" evidence="1">
    <location>
        <begin position="283"/>
        <end position="301"/>
    </location>
</feature>
<dbReference type="InterPro" id="IPR010389">
    <property type="entry name" value="Urate_ox_N"/>
</dbReference>
<dbReference type="Pfam" id="PF06181">
    <property type="entry name" value="Urate_ox_N"/>
    <property type="match status" value="1"/>
</dbReference>
<dbReference type="GO" id="GO:0009055">
    <property type="term" value="F:electron transfer activity"/>
    <property type="evidence" value="ECO:0007669"/>
    <property type="project" value="InterPro"/>
</dbReference>
<evidence type="ECO:0000256" key="1">
    <source>
        <dbReference type="SAM" id="Phobius"/>
    </source>
</evidence>
<feature type="domain" description="Urate oxidase N-terminal" evidence="2">
    <location>
        <begin position="4"/>
        <end position="300"/>
    </location>
</feature>
<keyword evidence="1" id="KW-0472">Membrane</keyword>
<dbReference type="InterPro" id="IPR036909">
    <property type="entry name" value="Cyt_c-like_dom_sf"/>
</dbReference>
<keyword evidence="1" id="KW-0812">Transmembrane</keyword>
<keyword evidence="4" id="KW-1185">Reference proteome</keyword>
<feature type="transmembrane region" description="Helical" evidence="1">
    <location>
        <begin position="175"/>
        <end position="193"/>
    </location>
</feature>
<evidence type="ECO:0000313" key="3">
    <source>
        <dbReference type="EMBL" id="MBD3845911.1"/>
    </source>
</evidence>
<dbReference type="Proteomes" id="UP000619295">
    <property type="component" value="Unassembled WGS sequence"/>
</dbReference>
<evidence type="ECO:0000313" key="4">
    <source>
        <dbReference type="Proteomes" id="UP000619295"/>
    </source>
</evidence>
<dbReference type="RefSeq" id="WP_191124002.1">
    <property type="nucleotide sequence ID" value="NZ_JACXWY010000004.1"/>
</dbReference>
<feature type="transmembrane region" description="Helical" evidence="1">
    <location>
        <begin position="12"/>
        <end position="33"/>
    </location>
</feature>
<name>A0A927EAQ0_9HYPH</name>